<keyword evidence="20" id="KW-1185">Reference proteome</keyword>
<evidence type="ECO:0000256" key="9">
    <source>
        <dbReference type="ARBA" id="ARBA00022989"/>
    </source>
</evidence>
<dbReference type="InterPro" id="IPR018393">
    <property type="entry name" value="NADHpl_OxRdtase_5_subgr"/>
</dbReference>
<sequence>MSVTHLSAVAVFAPFIGFILSSLGIRYRGDRFSQWVTCLFMLTATVAGGVLFYHIVFMQGATVIKLLDWMNVGGFQAHWGFKLDTLSTTMIMVVNIVSLLVHVYSVGYMSQDKSIPRFMGYLSFFTFTMLMLVTSPNLVQMFFGWEGVGVASYLLIGFWYERQSAGAAAMKAFIVNRVGDVGLALGIASLFLLTGTVEFDGALSQITTMAAGQRPELSFWGHSFDAINLIGILLFIGAMGKSAQLGLHTWLPDAMEGPTPVSALIHAATMVTAGVFLVCRMSPLYEVAPFAREMIVIVGASTAFFAATVALTQTDIKRVIAYSTCSQLGYMFFAAGCSAYGAAMFHLVTHAFFKALLFLGAGSVIHAMSDEQNMNRMGGIYKLIPTTYALMWIGSLALAGIPLFAGYYSKDAIIESAYLTGTSIGDYAFAIGLIVAFLTAFYSWRLLLLSFHGKQHADDTVMAHVHESPVVMLLPLFVLSLGAIFSGYLANDWFVGHKMAEFWGSAIALPRQPHHELPTWVIYSPLAAAVSGIVFAYLFYGGARRLPQWIATKMSILYNFSYRKWFIDELYDILFVNRAFGLGQILWQKGDIGLIDRYGPDGVTRLSLMVSRFMSYFQTGYVYHYAFAMIVGVLLLLTWYLRGEIG</sequence>
<evidence type="ECO:0000313" key="19">
    <source>
        <dbReference type="EMBL" id="AIK96451.1"/>
    </source>
</evidence>
<dbReference type="NCBIfam" id="TIGR01974">
    <property type="entry name" value="NDH_I_L"/>
    <property type="match status" value="1"/>
</dbReference>
<keyword evidence="8" id="KW-0249">Electron transport</keyword>
<keyword evidence="12 15" id="KW-0472">Membrane</keyword>
<evidence type="ECO:0000256" key="2">
    <source>
        <dbReference type="ARBA" id="ARBA00012944"/>
    </source>
</evidence>
<dbReference type="InterPro" id="IPR001750">
    <property type="entry name" value="ND/Mrp_TM"/>
</dbReference>
<dbReference type="InterPro" id="IPR003945">
    <property type="entry name" value="NU5C-like"/>
</dbReference>
<keyword evidence="10" id="KW-0520">NAD</keyword>
<organism evidence="19 20">
    <name type="scientific">Candidatus Odyssella acanthamoebae</name>
    <dbReference type="NCBI Taxonomy" id="91604"/>
    <lineage>
        <taxon>Bacteria</taxon>
        <taxon>Pseudomonadati</taxon>
        <taxon>Pseudomonadota</taxon>
        <taxon>Alphaproteobacteria</taxon>
        <taxon>Holosporales</taxon>
        <taxon>Candidatus Paracaedibacteraceae</taxon>
        <taxon>Candidatus Odyssella</taxon>
    </lineage>
</organism>
<keyword evidence="6 14" id="KW-0812">Transmembrane</keyword>
<dbReference type="PANTHER" id="PTHR42829">
    <property type="entry name" value="NADH-UBIQUINONE OXIDOREDUCTASE CHAIN 5"/>
    <property type="match status" value="1"/>
</dbReference>
<proteinExistence type="predicted"/>
<dbReference type="Pfam" id="PF00662">
    <property type="entry name" value="Proton_antipo_N"/>
    <property type="match status" value="1"/>
</dbReference>
<evidence type="ECO:0000259" key="17">
    <source>
        <dbReference type="Pfam" id="PF00662"/>
    </source>
</evidence>
<feature type="transmembrane region" description="Helical" evidence="15">
    <location>
        <begin position="181"/>
        <end position="199"/>
    </location>
</feature>
<keyword evidence="7" id="KW-1278">Translocase</keyword>
<dbReference type="GO" id="GO:0016020">
    <property type="term" value="C:membrane"/>
    <property type="evidence" value="ECO:0007669"/>
    <property type="project" value="UniProtKB-SubCell"/>
</dbReference>
<feature type="domain" description="NADH-Ubiquinone oxidoreductase (complex I) chain 5 N-terminal" evidence="17">
    <location>
        <begin position="69"/>
        <end position="119"/>
    </location>
</feature>
<evidence type="ECO:0000256" key="4">
    <source>
        <dbReference type="ARBA" id="ARBA00022448"/>
    </source>
</evidence>
<feature type="transmembrane region" description="Helical" evidence="15">
    <location>
        <begin position="142"/>
        <end position="160"/>
    </location>
</feature>
<evidence type="ECO:0000256" key="12">
    <source>
        <dbReference type="ARBA" id="ARBA00023136"/>
    </source>
</evidence>
<evidence type="ECO:0000256" key="3">
    <source>
        <dbReference type="ARBA" id="ARBA00021096"/>
    </source>
</evidence>
<keyword evidence="5" id="KW-0679">Respiratory chain</keyword>
<feature type="transmembrane region" description="Helical" evidence="15">
    <location>
        <begin position="6"/>
        <end position="27"/>
    </location>
</feature>
<dbReference type="eggNOG" id="COG1009">
    <property type="taxonomic scope" value="Bacteria"/>
</dbReference>
<dbReference type="InterPro" id="IPR001516">
    <property type="entry name" value="Proton_antipo_N"/>
</dbReference>
<keyword evidence="9 15" id="KW-1133">Transmembrane helix</keyword>
<evidence type="ECO:0000256" key="5">
    <source>
        <dbReference type="ARBA" id="ARBA00022660"/>
    </source>
</evidence>
<dbReference type="Proteomes" id="UP000028926">
    <property type="component" value="Chromosome"/>
</dbReference>
<feature type="transmembrane region" description="Helical" evidence="15">
    <location>
        <begin position="219"/>
        <end position="240"/>
    </location>
</feature>
<evidence type="ECO:0000256" key="15">
    <source>
        <dbReference type="SAM" id="Phobius"/>
    </source>
</evidence>
<dbReference type="GO" id="GO:0008137">
    <property type="term" value="F:NADH dehydrogenase (ubiquinone) activity"/>
    <property type="evidence" value="ECO:0007669"/>
    <property type="project" value="UniProtKB-EC"/>
</dbReference>
<name>A0A077AVP3_9PROT</name>
<feature type="transmembrane region" description="Helical" evidence="15">
    <location>
        <begin position="470"/>
        <end position="490"/>
    </location>
</feature>
<dbReference type="PANTHER" id="PTHR42829:SF2">
    <property type="entry name" value="NADH-UBIQUINONE OXIDOREDUCTASE CHAIN 5"/>
    <property type="match status" value="1"/>
</dbReference>
<dbReference type="EMBL" id="CP008941">
    <property type="protein sequence ID" value="AIK96451.1"/>
    <property type="molecule type" value="Genomic_DNA"/>
</dbReference>
<comment type="subcellular location">
    <subcellularLocation>
        <location evidence="1">Endomembrane system</location>
        <topology evidence="1">Multi-pass membrane protein</topology>
    </subcellularLocation>
    <subcellularLocation>
        <location evidence="14">Membrane</location>
        <topology evidence="14">Multi-pass membrane protein</topology>
    </subcellularLocation>
</comment>
<dbReference type="Pfam" id="PF00361">
    <property type="entry name" value="Proton_antipo_M"/>
    <property type="match status" value="1"/>
</dbReference>
<dbReference type="GO" id="GO:0012505">
    <property type="term" value="C:endomembrane system"/>
    <property type="evidence" value="ECO:0007669"/>
    <property type="project" value="UniProtKB-SubCell"/>
</dbReference>
<accession>A0A077AVP3</accession>
<dbReference type="GO" id="GO:0042773">
    <property type="term" value="P:ATP synthesis coupled electron transport"/>
    <property type="evidence" value="ECO:0007669"/>
    <property type="project" value="InterPro"/>
</dbReference>
<dbReference type="Gene3D" id="1.20.5.2700">
    <property type="match status" value="1"/>
</dbReference>
<keyword evidence="11 19" id="KW-0830">Ubiquinone</keyword>
<dbReference type="GO" id="GO:0015990">
    <property type="term" value="P:electron transport coupled proton transport"/>
    <property type="evidence" value="ECO:0007669"/>
    <property type="project" value="TreeGrafter"/>
</dbReference>
<dbReference type="AlphaFoldDB" id="A0A077AVP3"/>
<gene>
    <name evidence="19" type="ORF">ID47_06400</name>
</gene>
<dbReference type="GO" id="GO:0003954">
    <property type="term" value="F:NADH dehydrogenase activity"/>
    <property type="evidence" value="ECO:0007669"/>
    <property type="project" value="TreeGrafter"/>
</dbReference>
<feature type="transmembrane region" description="Helical" evidence="15">
    <location>
        <begin position="622"/>
        <end position="641"/>
    </location>
</feature>
<feature type="transmembrane region" description="Helical" evidence="15">
    <location>
        <begin position="261"/>
        <end position="278"/>
    </location>
</feature>
<dbReference type="OrthoDB" id="9811798at2"/>
<feature type="transmembrane region" description="Helical" evidence="15">
    <location>
        <begin position="319"/>
        <end position="341"/>
    </location>
</feature>
<feature type="transmembrane region" description="Helical" evidence="15">
    <location>
        <begin position="427"/>
        <end position="449"/>
    </location>
</feature>
<evidence type="ECO:0000256" key="8">
    <source>
        <dbReference type="ARBA" id="ARBA00022982"/>
    </source>
</evidence>
<evidence type="ECO:0000256" key="1">
    <source>
        <dbReference type="ARBA" id="ARBA00004127"/>
    </source>
</evidence>
<feature type="transmembrane region" description="Helical" evidence="15">
    <location>
        <begin position="520"/>
        <end position="540"/>
    </location>
</feature>
<evidence type="ECO:0000256" key="7">
    <source>
        <dbReference type="ARBA" id="ARBA00022967"/>
    </source>
</evidence>
<dbReference type="RefSeq" id="WP_038464876.1">
    <property type="nucleotide sequence ID" value="NZ_CP008941.1"/>
</dbReference>
<dbReference type="HOGENOM" id="CLU_007100_6_0_5"/>
<evidence type="ECO:0000256" key="13">
    <source>
        <dbReference type="ARBA" id="ARBA00049551"/>
    </source>
</evidence>
<evidence type="ECO:0000259" key="16">
    <source>
        <dbReference type="Pfam" id="PF00361"/>
    </source>
</evidence>
<evidence type="ECO:0000256" key="14">
    <source>
        <dbReference type="RuleBase" id="RU000320"/>
    </source>
</evidence>
<dbReference type="STRING" id="91604.ID47_06400"/>
<dbReference type="InterPro" id="IPR010934">
    <property type="entry name" value="NADH_DH_su5_C"/>
</dbReference>
<feature type="transmembrane region" description="Helical" evidence="15">
    <location>
        <begin position="388"/>
        <end position="407"/>
    </location>
</feature>
<feature type="domain" description="NADH dehydrogenase subunit 5 C-terminal" evidence="18">
    <location>
        <begin position="442"/>
        <end position="637"/>
    </location>
</feature>
<dbReference type="EC" id="7.1.1.2" evidence="2"/>
<dbReference type="PRINTS" id="PR01434">
    <property type="entry name" value="NADHDHGNASE5"/>
</dbReference>
<reference evidence="19 20" key="1">
    <citation type="submission" date="2014-07" db="EMBL/GenBank/DDBJ databases">
        <title>Comparative genomic insights into amoeba endosymbionts belonging to the families of Holosporaceae and Candidatus Midichloriaceae within Rickettsiales.</title>
        <authorList>
            <person name="Wang Z."/>
            <person name="Wu M."/>
        </authorList>
    </citation>
    <scope>NUCLEOTIDE SEQUENCE [LARGE SCALE GENOMIC DNA]</scope>
    <source>
        <strain evidence="19">PRA3</strain>
    </source>
</reference>
<feature type="transmembrane region" description="Helical" evidence="15">
    <location>
        <begin position="347"/>
        <end position="367"/>
    </location>
</feature>
<evidence type="ECO:0000313" key="20">
    <source>
        <dbReference type="Proteomes" id="UP000028926"/>
    </source>
</evidence>
<evidence type="ECO:0000256" key="11">
    <source>
        <dbReference type="ARBA" id="ARBA00023075"/>
    </source>
</evidence>
<evidence type="ECO:0000256" key="10">
    <source>
        <dbReference type="ARBA" id="ARBA00023027"/>
    </source>
</evidence>
<feature type="transmembrane region" description="Helical" evidence="15">
    <location>
        <begin position="86"/>
        <end position="106"/>
    </location>
</feature>
<feature type="domain" description="NADH:quinone oxidoreductase/Mrp antiporter transmembrane" evidence="16">
    <location>
        <begin position="135"/>
        <end position="424"/>
    </location>
</feature>
<dbReference type="NCBIfam" id="NF005141">
    <property type="entry name" value="PRK06590.1"/>
    <property type="match status" value="1"/>
</dbReference>
<comment type="catalytic activity">
    <reaction evidence="13">
        <text>a ubiquinone + NADH + 5 H(+)(in) = a ubiquinol + NAD(+) + 4 H(+)(out)</text>
        <dbReference type="Rhea" id="RHEA:29091"/>
        <dbReference type="Rhea" id="RHEA-COMP:9565"/>
        <dbReference type="Rhea" id="RHEA-COMP:9566"/>
        <dbReference type="ChEBI" id="CHEBI:15378"/>
        <dbReference type="ChEBI" id="CHEBI:16389"/>
        <dbReference type="ChEBI" id="CHEBI:17976"/>
        <dbReference type="ChEBI" id="CHEBI:57540"/>
        <dbReference type="ChEBI" id="CHEBI:57945"/>
        <dbReference type="EC" id="7.1.1.2"/>
    </reaction>
</comment>
<dbReference type="PRINTS" id="PR01435">
    <property type="entry name" value="NPOXDRDTASE5"/>
</dbReference>
<evidence type="ECO:0000259" key="18">
    <source>
        <dbReference type="Pfam" id="PF06455"/>
    </source>
</evidence>
<protein>
    <recommendedName>
        <fullName evidence="3">NADH-ubiquinone oxidoreductase chain 5</fullName>
        <ecNumber evidence="2">7.1.1.2</ecNumber>
    </recommendedName>
</protein>
<dbReference type="KEGG" id="paca:ID47_06400"/>
<feature type="transmembrane region" description="Helical" evidence="15">
    <location>
        <begin position="290"/>
        <end position="312"/>
    </location>
</feature>
<feature type="transmembrane region" description="Helical" evidence="15">
    <location>
        <begin position="118"/>
        <end position="136"/>
    </location>
</feature>
<dbReference type="Pfam" id="PF06455">
    <property type="entry name" value="NADH5_C"/>
    <property type="match status" value="1"/>
</dbReference>
<keyword evidence="4" id="KW-0813">Transport</keyword>
<feature type="transmembrane region" description="Helical" evidence="15">
    <location>
        <begin position="39"/>
        <end position="66"/>
    </location>
</feature>
<evidence type="ECO:0000256" key="6">
    <source>
        <dbReference type="ARBA" id="ARBA00022692"/>
    </source>
</evidence>